<keyword evidence="7" id="KW-0694">RNA-binding</keyword>
<evidence type="ECO:0000256" key="2">
    <source>
        <dbReference type="ARBA" id="ARBA00004604"/>
    </source>
</evidence>
<evidence type="ECO:0000313" key="12">
    <source>
        <dbReference type="Proteomes" id="UP000322245"/>
    </source>
</evidence>
<sequence length="610" mass="67238">MSTAANPPTETPGAVNGNATDVFKRLHPAQYLSRFLASGYRPDGRSVSAWRDVSINVGSISTAHGSALVRIGDTTMVCGIKGEISEPLTNAPNDGFVVPNIDLPALSSPHFKPGPPGDEAQTFSNWLNDLLVSSKTIPQNKLLISPGKAAWVLYIDVVCINYDGNAFDAAVLAVMAALRNTRLPQARYDDDSGRTICSREETFPLTLGRIPLSASFGIFQSKYILPDPTSFETPLLPTSITIALDEQSQACLVRQEGLGGVGGKGGEGVLDDVWEVAEGREIGRSAASLNVGLVFKPAGGHQRSFHASTTFFILVLSPLNISKFGFIIAMQRPDAPLHRLPLPPELALEIFDTYTAITLPGTPEFLTLLTLSRYHYCLNIRRLYRDVKLKESMADRFVDTWKDWAFHAMQLLAAERIMGQVADELEIVDNLLCPIKFIPTGSNINTLAFQNAICFDKISELFNIPGSYCWYLWEHHPSLPHPIRLLHGAKTVVFEEPTLGGGEVKMGRYVMYGPRNGYTHYGAERLVIVMPSRPFHCISPLALNWLAGLGKRLPNVEHVTLEYRTAVVGEGATLFRKRRHRMEQIDQVESKIKSWDNSSLQVSVVEPSEL</sequence>
<organism evidence="11 12">
    <name type="scientific">Cryptococcus floricola</name>
    <dbReference type="NCBI Taxonomy" id="2591691"/>
    <lineage>
        <taxon>Eukaryota</taxon>
        <taxon>Fungi</taxon>
        <taxon>Dikarya</taxon>
        <taxon>Basidiomycota</taxon>
        <taxon>Agaricomycotina</taxon>
        <taxon>Tremellomycetes</taxon>
        <taxon>Tremellales</taxon>
        <taxon>Cryptococcaceae</taxon>
        <taxon>Cryptococcus</taxon>
    </lineage>
</organism>
<keyword evidence="8" id="KW-0539">Nucleus</keyword>
<accession>A0A5D3AVQ7</accession>
<evidence type="ECO:0000256" key="4">
    <source>
        <dbReference type="ARBA" id="ARBA00022490"/>
    </source>
</evidence>
<dbReference type="AlphaFoldDB" id="A0A5D3AVQ7"/>
<dbReference type="Gene3D" id="3.30.230.70">
    <property type="entry name" value="GHMP Kinase, N-terminal domain"/>
    <property type="match status" value="1"/>
</dbReference>
<dbReference type="GO" id="GO:0034475">
    <property type="term" value="P:U4 snRNA 3'-end processing"/>
    <property type="evidence" value="ECO:0007669"/>
    <property type="project" value="TreeGrafter"/>
</dbReference>
<dbReference type="InterPro" id="IPR036345">
    <property type="entry name" value="ExoRNase_PH_dom2_sf"/>
</dbReference>
<evidence type="ECO:0000256" key="6">
    <source>
        <dbReference type="ARBA" id="ARBA00022835"/>
    </source>
</evidence>
<dbReference type="GO" id="GO:0000176">
    <property type="term" value="C:nuclear exosome (RNase complex)"/>
    <property type="evidence" value="ECO:0007669"/>
    <property type="project" value="UniProtKB-ARBA"/>
</dbReference>
<dbReference type="SUPFAM" id="SSF55666">
    <property type="entry name" value="Ribonuclease PH domain 2-like"/>
    <property type="match status" value="1"/>
</dbReference>
<dbReference type="GO" id="GO:0034476">
    <property type="term" value="P:U5 snRNA 3'-end processing"/>
    <property type="evidence" value="ECO:0007669"/>
    <property type="project" value="TreeGrafter"/>
</dbReference>
<evidence type="ECO:0000256" key="1">
    <source>
        <dbReference type="ARBA" id="ARBA00004496"/>
    </source>
</evidence>
<dbReference type="GO" id="GO:0016075">
    <property type="term" value="P:rRNA catabolic process"/>
    <property type="evidence" value="ECO:0007669"/>
    <property type="project" value="TreeGrafter"/>
</dbReference>
<gene>
    <name evidence="11" type="ORF">B9479_005171</name>
</gene>
<evidence type="ECO:0000256" key="9">
    <source>
        <dbReference type="ARBA" id="ARBA00030617"/>
    </source>
</evidence>
<protein>
    <recommendedName>
        <fullName evidence="9">Ribosomal RNA-processing protein 43</fullName>
    </recommendedName>
</protein>
<dbReference type="CDD" id="cd11369">
    <property type="entry name" value="RNase_PH_RRP43"/>
    <property type="match status" value="1"/>
</dbReference>
<dbReference type="InterPro" id="IPR020568">
    <property type="entry name" value="Ribosomal_Su5_D2-typ_SF"/>
</dbReference>
<dbReference type="InterPro" id="IPR001247">
    <property type="entry name" value="ExoRNase_PH_dom1"/>
</dbReference>
<comment type="similarity">
    <text evidence="3">Belongs to the RNase PH family.</text>
</comment>
<proteinExistence type="inferred from homology"/>
<evidence type="ECO:0000256" key="3">
    <source>
        <dbReference type="ARBA" id="ARBA00006678"/>
    </source>
</evidence>
<dbReference type="Pfam" id="PF01138">
    <property type="entry name" value="RNase_PH"/>
    <property type="match status" value="1"/>
</dbReference>
<keyword evidence="6" id="KW-0271">Exosome</keyword>
<dbReference type="GO" id="GO:0071035">
    <property type="term" value="P:nuclear polyadenylation-dependent rRNA catabolic process"/>
    <property type="evidence" value="ECO:0007669"/>
    <property type="project" value="TreeGrafter"/>
</dbReference>
<dbReference type="InterPro" id="IPR033196">
    <property type="entry name" value="Rrp43"/>
</dbReference>
<dbReference type="PANTHER" id="PTHR11097">
    <property type="entry name" value="EXOSOME COMPLEX EXONUCLEASE RIBOSOMAL RNA PROCESSING PROTEIN"/>
    <property type="match status" value="1"/>
</dbReference>
<evidence type="ECO:0000256" key="5">
    <source>
        <dbReference type="ARBA" id="ARBA00022552"/>
    </source>
</evidence>
<keyword evidence="4" id="KW-0963">Cytoplasm</keyword>
<dbReference type="InterPro" id="IPR027408">
    <property type="entry name" value="PNPase/RNase_PH_dom_sf"/>
</dbReference>
<evidence type="ECO:0000256" key="7">
    <source>
        <dbReference type="ARBA" id="ARBA00022884"/>
    </source>
</evidence>
<name>A0A5D3AVQ7_9TREE</name>
<feature type="domain" description="Exoribonuclease phosphorolytic" evidence="10">
    <location>
        <begin position="51"/>
        <end position="184"/>
    </location>
</feature>
<dbReference type="GO" id="GO:0035925">
    <property type="term" value="F:mRNA 3'-UTR AU-rich region binding"/>
    <property type="evidence" value="ECO:0007669"/>
    <property type="project" value="TreeGrafter"/>
</dbReference>
<dbReference type="PANTHER" id="PTHR11097:SF9">
    <property type="entry name" value="EXOSOME COMPLEX COMPONENT RRP43"/>
    <property type="match status" value="1"/>
</dbReference>
<comment type="caution">
    <text evidence="11">The sequence shown here is derived from an EMBL/GenBank/DDBJ whole genome shotgun (WGS) entry which is preliminary data.</text>
</comment>
<evidence type="ECO:0000256" key="8">
    <source>
        <dbReference type="ARBA" id="ARBA00023242"/>
    </source>
</evidence>
<reference evidence="11 12" key="1">
    <citation type="submission" date="2017-05" db="EMBL/GenBank/DDBJ databases">
        <title>The Genome Sequence of Tsuchiyaea wingfieldii DSM 27421.</title>
        <authorList>
            <person name="Cuomo C."/>
            <person name="Passer A."/>
            <person name="Billmyre B."/>
            <person name="Heitman J."/>
        </authorList>
    </citation>
    <scope>NUCLEOTIDE SEQUENCE [LARGE SCALE GENOMIC DNA]</scope>
    <source>
        <strain evidence="11 12">DSM 27421</strain>
    </source>
</reference>
<keyword evidence="5" id="KW-0698">rRNA processing</keyword>
<dbReference type="FunFam" id="3.30.230.70:FF:000017">
    <property type="entry name" value="Exosome complex component Rrp42"/>
    <property type="match status" value="1"/>
</dbReference>
<comment type="subcellular location">
    <subcellularLocation>
        <location evidence="1">Cytoplasm</location>
    </subcellularLocation>
    <subcellularLocation>
        <location evidence="2">Nucleus</location>
        <location evidence="2">Nucleolus</location>
    </subcellularLocation>
</comment>
<keyword evidence="12" id="KW-1185">Reference proteome</keyword>
<dbReference type="Proteomes" id="UP000322245">
    <property type="component" value="Unassembled WGS sequence"/>
</dbReference>
<dbReference type="GO" id="GO:0071038">
    <property type="term" value="P:TRAMP-dependent tRNA surveillance pathway"/>
    <property type="evidence" value="ECO:0007669"/>
    <property type="project" value="TreeGrafter"/>
</dbReference>
<dbReference type="GO" id="GO:0034473">
    <property type="term" value="P:U1 snRNA 3'-end processing"/>
    <property type="evidence" value="ECO:0007669"/>
    <property type="project" value="TreeGrafter"/>
</dbReference>
<evidence type="ECO:0000259" key="10">
    <source>
        <dbReference type="Pfam" id="PF01138"/>
    </source>
</evidence>
<dbReference type="InterPro" id="IPR050590">
    <property type="entry name" value="Exosome_comp_Rrp42_subfam"/>
</dbReference>
<dbReference type="GO" id="GO:0005730">
    <property type="term" value="C:nucleolus"/>
    <property type="evidence" value="ECO:0007669"/>
    <property type="project" value="UniProtKB-SubCell"/>
</dbReference>
<dbReference type="EMBL" id="NIDF01000067">
    <property type="protein sequence ID" value="TYJ54160.1"/>
    <property type="molecule type" value="Genomic_DNA"/>
</dbReference>
<evidence type="ECO:0000313" key="11">
    <source>
        <dbReference type="EMBL" id="TYJ54160.1"/>
    </source>
</evidence>
<dbReference type="GO" id="GO:0071028">
    <property type="term" value="P:nuclear mRNA surveillance"/>
    <property type="evidence" value="ECO:0007669"/>
    <property type="project" value="TreeGrafter"/>
</dbReference>
<dbReference type="GO" id="GO:0000177">
    <property type="term" value="C:cytoplasmic exosome (RNase complex)"/>
    <property type="evidence" value="ECO:0007669"/>
    <property type="project" value="TreeGrafter"/>
</dbReference>
<dbReference type="SUPFAM" id="SSF54211">
    <property type="entry name" value="Ribosomal protein S5 domain 2-like"/>
    <property type="match status" value="1"/>
</dbReference>
<dbReference type="GO" id="GO:0000467">
    <property type="term" value="P:exonucleolytic trimming to generate mature 3'-end of 5.8S rRNA from tricistronic rRNA transcript (SSU-rRNA, 5.8S rRNA, LSU-rRNA)"/>
    <property type="evidence" value="ECO:0007669"/>
    <property type="project" value="TreeGrafter"/>
</dbReference>